<dbReference type="InterPro" id="IPR058352">
    <property type="entry name" value="DUF8039"/>
</dbReference>
<evidence type="ECO:0000313" key="4">
    <source>
        <dbReference type="Proteomes" id="UP001187192"/>
    </source>
</evidence>
<feature type="region of interest" description="Disordered" evidence="1">
    <location>
        <begin position="136"/>
        <end position="177"/>
    </location>
</feature>
<reference evidence="3" key="1">
    <citation type="submission" date="2023-07" db="EMBL/GenBank/DDBJ databases">
        <title>draft genome sequence of fig (Ficus carica).</title>
        <authorList>
            <person name="Takahashi T."/>
            <person name="Nishimura K."/>
        </authorList>
    </citation>
    <scope>NUCLEOTIDE SEQUENCE</scope>
</reference>
<accession>A0AA88AU63</accession>
<name>A0AA88AU63_FICCA</name>
<evidence type="ECO:0000259" key="2">
    <source>
        <dbReference type="Pfam" id="PF26133"/>
    </source>
</evidence>
<gene>
    <name evidence="3" type="ORF">TIFTF001_017269</name>
</gene>
<feature type="compositionally biased region" description="Basic residues" evidence="1">
    <location>
        <begin position="150"/>
        <end position="161"/>
    </location>
</feature>
<dbReference type="Pfam" id="PF26133">
    <property type="entry name" value="DUF8039"/>
    <property type="match status" value="1"/>
</dbReference>
<feature type="compositionally biased region" description="Basic and acidic residues" evidence="1">
    <location>
        <begin position="137"/>
        <end position="148"/>
    </location>
</feature>
<feature type="compositionally biased region" description="Low complexity" evidence="1">
    <location>
        <begin position="162"/>
        <end position="177"/>
    </location>
</feature>
<feature type="domain" description="DUF8039" evidence="2">
    <location>
        <begin position="56"/>
        <end position="127"/>
    </location>
</feature>
<sequence>MEDFSEQQTQGSFESVGTNYILTKSLDNDEHLGWTRGQSKFVRQSHYFNIMQSSKNNTEVSAVKRAYMDYVPIDTVHGTHLGEENVRVTITVPKLKRALLPIPTNESTIMEEAVGGFVAWLKRLIVIKTSLSQASRDSSHVPDREVKGNKCIKKRAGKKKVQLQPEEQQQLPPFNLS</sequence>
<dbReference type="AlphaFoldDB" id="A0AA88AU63"/>
<evidence type="ECO:0000313" key="3">
    <source>
        <dbReference type="EMBL" id="GMN48096.1"/>
    </source>
</evidence>
<evidence type="ECO:0000256" key="1">
    <source>
        <dbReference type="SAM" id="MobiDB-lite"/>
    </source>
</evidence>
<protein>
    <recommendedName>
        <fullName evidence="2">DUF8039 domain-containing protein</fullName>
    </recommendedName>
</protein>
<dbReference type="PANTHER" id="PTHR33018:SF34">
    <property type="entry name" value="OS02G0472350 PROTEIN"/>
    <property type="match status" value="1"/>
</dbReference>
<keyword evidence="4" id="KW-1185">Reference proteome</keyword>
<dbReference type="Proteomes" id="UP001187192">
    <property type="component" value="Unassembled WGS sequence"/>
</dbReference>
<dbReference type="PANTHER" id="PTHR33018">
    <property type="entry name" value="OS10G0338966 PROTEIN-RELATED"/>
    <property type="match status" value="1"/>
</dbReference>
<comment type="caution">
    <text evidence="3">The sequence shown here is derived from an EMBL/GenBank/DDBJ whole genome shotgun (WGS) entry which is preliminary data.</text>
</comment>
<proteinExistence type="predicted"/>
<dbReference type="EMBL" id="BTGU01000027">
    <property type="protein sequence ID" value="GMN48096.1"/>
    <property type="molecule type" value="Genomic_DNA"/>
</dbReference>
<organism evidence="3 4">
    <name type="scientific">Ficus carica</name>
    <name type="common">Common fig</name>
    <dbReference type="NCBI Taxonomy" id="3494"/>
    <lineage>
        <taxon>Eukaryota</taxon>
        <taxon>Viridiplantae</taxon>
        <taxon>Streptophyta</taxon>
        <taxon>Embryophyta</taxon>
        <taxon>Tracheophyta</taxon>
        <taxon>Spermatophyta</taxon>
        <taxon>Magnoliopsida</taxon>
        <taxon>eudicotyledons</taxon>
        <taxon>Gunneridae</taxon>
        <taxon>Pentapetalae</taxon>
        <taxon>rosids</taxon>
        <taxon>fabids</taxon>
        <taxon>Rosales</taxon>
        <taxon>Moraceae</taxon>
        <taxon>Ficeae</taxon>
        <taxon>Ficus</taxon>
    </lineage>
</organism>